<sequence length="720" mass="79890">MTVFTSINPAFSDSYSRKDAKPSDRTRSSQSSPSPVRYRVFRPPSMSDSPSSSRVKLTTVCANKRLATNESEPSSWSSLVSERQSLLNVPNSPIRALPNEVMIDVFKLVVQDSRCASPARAPILPAQYLLSHVSRHWRALVHNTPMLWQELCFAPYAGTSPFLGHLTKQWLTRAQGSPSVTRPIDILLSDVNVKRTMVAAPPAIKPITVPEGLHISGLDEWIAHVEARLAAQSNLSPTLQIAPLPTFDFLLPSLIFFCESWRTLRLRLPSFSYAPSSGPLGLLQYPALPLPQLELLDLEYSYSSSREEKIELNRNRRLVDDSFVPGKITTFAKAPKLKHVRLAYDHANNRKCNRHDNLPSRGFLTDLEVFDLPYEQLETLGFVNIAPEEPMHLKEILAKSVNLEKCALVLGELPQTGEEESYFDDVLQDFNPAVFKEYSFGVPTLEETDDFDAEGETILRPVLPPSPPTLCHVEVVDSLLGHAKVALLSQLRSLRLTLHGNGGAAQLLQGFSFPALEELSIIHTLPDVLSPLPSQPARAEHRLDERAMASAYPHGVIGSSLLRLQQVSSSLTSLRSLRLENVCGITAAELLQFIKDTGDALRTIDIRYCPDIDVTELAEGLRADNDELLAPNLVCFRLEADLALPTDDPDAVVDMLATRICPGHATRFGRSEATKASVPAKMVAVVLRFFDKDWTEQSKINLIRFKEVHGMRVGAKCHLS</sequence>
<feature type="compositionally biased region" description="Low complexity" evidence="1">
    <location>
        <begin position="28"/>
        <end position="53"/>
    </location>
</feature>
<evidence type="ECO:0000313" key="4">
    <source>
        <dbReference type="Proteomes" id="UP000297245"/>
    </source>
</evidence>
<organism evidence="3 4">
    <name type="scientific">Dendrothele bispora (strain CBS 962.96)</name>
    <dbReference type="NCBI Taxonomy" id="1314807"/>
    <lineage>
        <taxon>Eukaryota</taxon>
        <taxon>Fungi</taxon>
        <taxon>Dikarya</taxon>
        <taxon>Basidiomycota</taxon>
        <taxon>Agaricomycotina</taxon>
        <taxon>Agaricomycetes</taxon>
        <taxon>Agaricomycetidae</taxon>
        <taxon>Agaricales</taxon>
        <taxon>Agaricales incertae sedis</taxon>
        <taxon>Dendrothele</taxon>
    </lineage>
</organism>
<dbReference type="AlphaFoldDB" id="A0A4S8M373"/>
<gene>
    <name evidence="3" type="ORF">K435DRAFT_90503</name>
</gene>
<accession>A0A4S8M373</accession>
<dbReference type="Gene3D" id="3.80.10.10">
    <property type="entry name" value="Ribonuclease Inhibitor"/>
    <property type="match status" value="1"/>
</dbReference>
<reference evidence="3 4" key="1">
    <citation type="journal article" date="2019" name="Nat. Ecol. Evol.">
        <title>Megaphylogeny resolves global patterns of mushroom evolution.</title>
        <authorList>
            <person name="Varga T."/>
            <person name="Krizsan K."/>
            <person name="Foldi C."/>
            <person name="Dima B."/>
            <person name="Sanchez-Garcia M."/>
            <person name="Sanchez-Ramirez S."/>
            <person name="Szollosi G.J."/>
            <person name="Szarkandi J.G."/>
            <person name="Papp V."/>
            <person name="Albert L."/>
            <person name="Andreopoulos W."/>
            <person name="Angelini C."/>
            <person name="Antonin V."/>
            <person name="Barry K.W."/>
            <person name="Bougher N.L."/>
            <person name="Buchanan P."/>
            <person name="Buyck B."/>
            <person name="Bense V."/>
            <person name="Catcheside P."/>
            <person name="Chovatia M."/>
            <person name="Cooper J."/>
            <person name="Damon W."/>
            <person name="Desjardin D."/>
            <person name="Finy P."/>
            <person name="Geml J."/>
            <person name="Haridas S."/>
            <person name="Hughes K."/>
            <person name="Justo A."/>
            <person name="Karasinski D."/>
            <person name="Kautmanova I."/>
            <person name="Kiss B."/>
            <person name="Kocsube S."/>
            <person name="Kotiranta H."/>
            <person name="LaButti K.M."/>
            <person name="Lechner B.E."/>
            <person name="Liimatainen K."/>
            <person name="Lipzen A."/>
            <person name="Lukacs Z."/>
            <person name="Mihaltcheva S."/>
            <person name="Morgado L.N."/>
            <person name="Niskanen T."/>
            <person name="Noordeloos M.E."/>
            <person name="Ohm R.A."/>
            <person name="Ortiz-Santana B."/>
            <person name="Ovrebo C."/>
            <person name="Racz N."/>
            <person name="Riley R."/>
            <person name="Savchenko A."/>
            <person name="Shiryaev A."/>
            <person name="Soop K."/>
            <person name="Spirin V."/>
            <person name="Szebenyi C."/>
            <person name="Tomsovsky M."/>
            <person name="Tulloss R.E."/>
            <person name="Uehling J."/>
            <person name="Grigoriev I.V."/>
            <person name="Vagvolgyi C."/>
            <person name="Papp T."/>
            <person name="Martin F.M."/>
            <person name="Miettinen O."/>
            <person name="Hibbett D.S."/>
            <person name="Nagy L.G."/>
        </authorList>
    </citation>
    <scope>NUCLEOTIDE SEQUENCE [LARGE SCALE GENOMIC DNA]</scope>
    <source>
        <strain evidence="3 4">CBS 962.96</strain>
    </source>
</reference>
<dbReference type="OrthoDB" id="3270987at2759"/>
<evidence type="ECO:0000259" key="2">
    <source>
        <dbReference type="Pfam" id="PF12937"/>
    </source>
</evidence>
<dbReference type="InterPro" id="IPR001810">
    <property type="entry name" value="F-box_dom"/>
</dbReference>
<keyword evidence="4" id="KW-1185">Reference proteome</keyword>
<feature type="domain" description="F-box" evidence="2">
    <location>
        <begin position="95"/>
        <end position="153"/>
    </location>
</feature>
<feature type="compositionally biased region" description="Basic and acidic residues" evidence="1">
    <location>
        <begin position="15"/>
        <end position="27"/>
    </location>
</feature>
<evidence type="ECO:0000313" key="3">
    <source>
        <dbReference type="EMBL" id="THU96592.1"/>
    </source>
</evidence>
<feature type="region of interest" description="Disordered" evidence="1">
    <location>
        <begin position="1"/>
        <end position="55"/>
    </location>
</feature>
<dbReference type="Gene3D" id="1.20.1280.50">
    <property type="match status" value="1"/>
</dbReference>
<dbReference type="SUPFAM" id="SSF81383">
    <property type="entry name" value="F-box domain"/>
    <property type="match status" value="1"/>
</dbReference>
<dbReference type="Proteomes" id="UP000297245">
    <property type="component" value="Unassembled WGS sequence"/>
</dbReference>
<dbReference type="InterPro" id="IPR032675">
    <property type="entry name" value="LRR_dom_sf"/>
</dbReference>
<proteinExistence type="predicted"/>
<dbReference type="SUPFAM" id="SSF52047">
    <property type="entry name" value="RNI-like"/>
    <property type="match status" value="1"/>
</dbReference>
<dbReference type="EMBL" id="ML179173">
    <property type="protein sequence ID" value="THU96592.1"/>
    <property type="molecule type" value="Genomic_DNA"/>
</dbReference>
<name>A0A4S8M373_DENBC</name>
<evidence type="ECO:0000256" key="1">
    <source>
        <dbReference type="SAM" id="MobiDB-lite"/>
    </source>
</evidence>
<feature type="compositionally biased region" description="Polar residues" evidence="1">
    <location>
        <begin position="1"/>
        <end position="14"/>
    </location>
</feature>
<dbReference type="Pfam" id="PF12937">
    <property type="entry name" value="F-box-like"/>
    <property type="match status" value="1"/>
</dbReference>
<dbReference type="InterPro" id="IPR036047">
    <property type="entry name" value="F-box-like_dom_sf"/>
</dbReference>
<protein>
    <recommendedName>
        <fullName evidence="2">F-box domain-containing protein</fullName>
    </recommendedName>
</protein>